<dbReference type="GO" id="GO:0009403">
    <property type="term" value="P:toxin biosynthetic process"/>
    <property type="evidence" value="ECO:0007669"/>
    <property type="project" value="UniProtKB-ARBA"/>
</dbReference>
<dbReference type="GO" id="GO:0008610">
    <property type="term" value="P:lipid biosynthetic process"/>
    <property type="evidence" value="ECO:0007669"/>
    <property type="project" value="UniProtKB-ARBA"/>
</dbReference>
<dbReference type="PANTHER" id="PTHR45527:SF1">
    <property type="entry name" value="FATTY ACID SYNTHASE"/>
    <property type="match status" value="1"/>
</dbReference>
<sequence length="2979" mass="320063">MTNPDFEDVLPLSPLQEGLLFHAVYDGGGGDVYVMQLVFDFAGEVDGEALRRAWDVLLRRYPNLRACFVHEGLSRPVQVVPRDSGIGWSEVDLSDCDEAGHELTRLLERDRAAGFDVQRGPLLRLMLVRLGEGRSRLVVTNHHLVLDGWSLPLLVRELFALYERGGDDGDLPVPGRYRDFLVWLSNRDREAALGAWAEALEDAQPLLVGSGDRAPVLPDGYSLELPEPLTTALARWARERGLTLNTVVQGAWGLLLSRWTGRGDVVFGSTVSGRPPELPGVESVLGLFINTIPVRIRLDPSESIVDMLVRFQEEQARLLDHQHLGLADIQRQVGTGELFDTAIAFENYPLDPDEVLNPSSAITVTSVSSWDATHYALHLVVMPGERLRLRFGYRPDVFDRSTVEGFAGRLVEILRTIVDEPDQHVGRIDILTDAEHHRLLEESGGSRTNVPAVTLPELFERQVVRAPEATAVVCGGVSVTYAELNARANRLARCLVGRGAGPESVVALALPRSVDMVVAVLAVLKAGAAYLPIELDHPAERIELMLDDAKPVLLLTASAVEVGLSDEALPVVVVDDPVVAGLSGADLVDGDRVGPLAVGNAAYVLFTSGSTGRPKGVVVGHSSVAGLCAWAAKAFGDRLRCVLASTSLSFDVSVFEILVPLTVGGRVVLVDDLLALADLPGLLSEVSLVSGVPSAVAGLLGAWGESEAPGLETLVLAGEGLPGSLLSRVRSVFPDCLVANIYGPTEATVYATAWFCNDGRPVGVPPIGRPISNTRVYVLDSEMRLVPPGAVGELHLAGSGLARGYFGQAGLTGQRFVADPFAAGERMYRTGDLVRWNRDGELEFVGRVDDQVKVRGFRIELGEVEAALAGHPQIAQAAAVVREDQPGDKRLIAYVVPDAGRREPGEADHQKVGDWRAVYDELYREGSAAEFGADFTGWNSSYDGLPIPLPEMREWRDATVERVASLAPERILEIGVGTGLLMSQLAPRCESYWATDFSPVVVEALRNRLDGDTGYANVELLCRPAHVLDDLPTDFFDTIVINSVVQYFPSVDYLVEVLTAAVRLLRPGGAVFVGDVRNLRLLRCFATAVELGRADGSTPPSVLRRSVEQNILQEKELLVAPDFFARFRDVVEDVGEIDVRIKRGAGHNELTRYRYDAVLRKTTDVVGPTGDAAEPLELRWGRDVRDFAGLREVLSSTRPERLSVSGIPNARLTTDLAAVRAVEHGADVESARAELVRDVAGAEPDPEGFNELAAEIGYRAALTWSRAAEELDAVLVRGDILGDGQPHPPTGGAGRPWSVYANDPASSSEVGAVITALQPYVEERLPAHMVPAAIVAVDRLPLNSNGKLDRRRLPAPDFGGTTSGREPRTPGEELLCELFATVLGVPRVGADDSFFKLGGDSIMSIQLSSRARRDGVVISPRQIFEHKTPAALAALVAEERNGRHEQTADSASVVLDGAETALVEEVVGEVADALPLSPLQEGLLFHAVYDDGLGDVYVVQLAFELLGEVDGDGLRRAGDALLERYPNLRARFVHEGLSRPVQVVPRESAVAWSEADLSACEEAEREEELDRLLAADRTAGFDVQRGPLLRMTLVRLGEGRSRLVVTNHHLVLDGWSMPLLVRELFALYRARADGSGMPAPGAYRDFLAWLANRDRDAALGAWAEALEGVQPLLLGPGDRVSVVPQRFTLDIPEGLTADLVEWARERGLTLNTVVQGAWGVLLSRWTGRGDVVFGSTVSGRPPELPGVESMLGLFINTIPVRIRLDPSESVVDMLVRFQEEQARLLDHQHLGLADIQRQVGTGELFDTATVYENYPLDPDEAIDPESELQVGSVSGWDATHYALNLVAIPGERLRLRLGYRPDVFDHATIEAQSARLQRVLEAIIADPDRQVGRLDLLSSAERRQLLDQWNGRQTGTQETVLPELFRTQVERTPDAVAVVCGGESVTYAELDDRANRLAGLLVELGVGPESVVALALPRSIDMVVSMVAVLKSGGAYLPIDLDHPAERIDFVLADAKPTLLITNGSGGMSADMATVLLDDPATFAGRAGAAAPGRSTPHPENIAYVMYTSGSTGQPKAVMVAHANVVDLVACARETIGVDRLGRVLAATSLGFDFSVFEILVPLMVGGAVEVVPNLLALADGPPRGGLVSGVPSVFARVIQEQERRPGVDTVVLGGEPVPPELYDGIRAVFPGCRVANIYGPTETVVYSTIWSSDDDLDGAPPIGRPVPNTRVHVLDPELRLVAPGVVGELYIAGSGLARGYWERAGLTGERFVADPYGPAGGRMYRTGDLVRWNRDGALEFVGRVDDQVKVRGIRIEPGEIEAVLTTHPDVARSAVVVRRDRPGEKRLVAYVVPTGDDCEPGVLRDHLARTLPDYMVPSAVVVLESFPLNSNGKLDRQALPTPAVTTGPSRGPRTDRERLLCEAFAEVLGVAEVGAEDGFFQLGGDSIASMQLVARLRKVGLVLSPRQVFECRTPAGLAVVASSGSVSASVASGVGDVALTPVMCWLGERGGLRSVFYQSVVLEVPASLSLDVLVGALGAVVDRHDLLRARLGEQGLVVPSAGSVDAADLVERVVVPEAVDWASVLAGRGEVAAAGLDPARGVMLRAVWLDGGGSRSGRLLVVAHHAVVDGVSWRVLVSDLGEACHALLSGRSVELQPVGTSFRQWAGLLGELAESRVSELPVWKEVLAHPGVRVTDRDVENGDAVAGTQSLTVSLSVERTAALLTRVPAAFFAGVDDALLTALVLAVRHCAGMPGGVLVDVEGHGRYEEVVPGVDLTRTVGWFTTLHPVLLDPVALDWREVTTGGPGLGTALKQVKEQLRVIPDHGLGYGLLRYLNPDTAPELARLARPQIAFNYLGRFGASAGGEWGWAPEGDALGGGADPALGVGHGIEINAVVEDGVDGPWLGVTWSWHTAVTSREAVHDLAQDWLAVLNGLIAHVDRPGTGGRTPSDLPLLRLDQHDIEELEADLELEWEDLDR</sequence>
<evidence type="ECO:0000256" key="5">
    <source>
        <dbReference type="ARBA" id="ARBA00022737"/>
    </source>
</evidence>
<dbReference type="InterPro" id="IPR045851">
    <property type="entry name" value="AMP-bd_C_sf"/>
</dbReference>
<dbReference type="SUPFAM" id="SSF56801">
    <property type="entry name" value="Acetyl-CoA synthetase-like"/>
    <property type="match status" value="2"/>
</dbReference>
<feature type="region of interest" description="Disordered" evidence="7">
    <location>
        <begin position="1346"/>
        <end position="1369"/>
    </location>
</feature>
<dbReference type="InterPro" id="IPR000873">
    <property type="entry name" value="AMP-dep_synth/lig_dom"/>
</dbReference>
<dbReference type="InterPro" id="IPR042099">
    <property type="entry name" value="ANL_N_sf"/>
</dbReference>
<evidence type="ECO:0000256" key="3">
    <source>
        <dbReference type="ARBA" id="ARBA00022450"/>
    </source>
</evidence>
<dbReference type="NCBIfam" id="TIGR01720">
    <property type="entry name" value="NRPS-para261"/>
    <property type="match status" value="1"/>
</dbReference>
<keyword evidence="5" id="KW-0677">Repeat</keyword>
<dbReference type="Pfam" id="PF00550">
    <property type="entry name" value="PP-binding"/>
    <property type="match status" value="2"/>
</dbReference>
<keyword evidence="6" id="KW-0045">Antibiotic biosynthesis</keyword>
<dbReference type="GO" id="GO:0003824">
    <property type="term" value="F:catalytic activity"/>
    <property type="evidence" value="ECO:0007669"/>
    <property type="project" value="InterPro"/>
</dbReference>
<comment type="similarity">
    <text evidence="2">Belongs to the ATP-dependent AMP-binding enzyme family.</text>
</comment>
<dbReference type="Gene3D" id="3.40.50.1820">
    <property type="entry name" value="alpha/beta hydrolase"/>
    <property type="match status" value="1"/>
</dbReference>
<dbReference type="Gene3D" id="2.30.38.10">
    <property type="entry name" value="Luciferase, Domain 3"/>
    <property type="match status" value="1"/>
</dbReference>
<evidence type="ECO:0000259" key="8">
    <source>
        <dbReference type="PROSITE" id="PS50075"/>
    </source>
</evidence>
<feature type="domain" description="Carrier" evidence="8">
    <location>
        <begin position="2412"/>
        <end position="2486"/>
    </location>
</feature>
<organism evidence="9 10">
    <name type="scientific">Saccharopolyspora elongata</name>
    <dbReference type="NCBI Taxonomy" id="2530387"/>
    <lineage>
        <taxon>Bacteria</taxon>
        <taxon>Bacillati</taxon>
        <taxon>Actinomycetota</taxon>
        <taxon>Actinomycetes</taxon>
        <taxon>Pseudonocardiales</taxon>
        <taxon>Pseudonocardiaceae</taxon>
        <taxon>Saccharopolyspora</taxon>
    </lineage>
</organism>
<keyword evidence="4" id="KW-0597">Phosphoprotein</keyword>
<dbReference type="FunFam" id="1.10.1200.10:FF:000005">
    <property type="entry name" value="Nonribosomal peptide synthetase 1"/>
    <property type="match status" value="2"/>
</dbReference>
<feature type="domain" description="Carrier" evidence="8">
    <location>
        <begin position="1366"/>
        <end position="1440"/>
    </location>
</feature>
<dbReference type="CDD" id="cd05930">
    <property type="entry name" value="A_NRPS"/>
    <property type="match status" value="2"/>
</dbReference>
<evidence type="ECO:0000313" key="10">
    <source>
        <dbReference type="Proteomes" id="UP000294947"/>
    </source>
</evidence>
<dbReference type="InterPro" id="IPR020845">
    <property type="entry name" value="AMP-binding_CS"/>
</dbReference>
<dbReference type="Gene3D" id="3.40.50.980">
    <property type="match status" value="2"/>
</dbReference>
<keyword evidence="3" id="KW-0596">Phosphopantetheine</keyword>
<dbReference type="InterPro" id="IPR020806">
    <property type="entry name" value="PKS_PP-bd"/>
</dbReference>
<dbReference type="OrthoDB" id="2378856at2"/>
<gene>
    <name evidence="9" type="ORF">E1288_15635</name>
</gene>
<dbReference type="Pfam" id="PF13193">
    <property type="entry name" value="AMP-binding_C"/>
    <property type="match status" value="2"/>
</dbReference>
<name>A0A4R4YZB5_9PSEU</name>
<keyword evidence="10" id="KW-1185">Reference proteome</keyword>
<dbReference type="PROSITE" id="PS50075">
    <property type="entry name" value="CARRIER"/>
    <property type="match status" value="2"/>
</dbReference>
<dbReference type="InterPro" id="IPR023213">
    <property type="entry name" value="CAT-like_dom_sf"/>
</dbReference>
<dbReference type="NCBIfam" id="TIGR01733">
    <property type="entry name" value="AA-adenyl-dom"/>
    <property type="match status" value="2"/>
</dbReference>
<dbReference type="CDD" id="cd19543">
    <property type="entry name" value="DCL_NRPS"/>
    <property type="match status" value="2"/>
</dbReference>
<evidence type="ECO:0000256" key="7">
    <source>
        <dbReference type="SAM" id="MobiDB-lite"/>
    </source>
</evidence>
<dbReference type="InterPro" id="IPR025110">
    <property type="entry name" value="AMP-bd_C"/>
</dbReference>
<dbReference type="Proteomes" id="UP000294947">
    <property type="component" value="Unassembled WGS sequence"/>
</dbReference>
<evidence type="ECO:0000313" key="9">
    <source>
        <dbReference type="EMBL" id="TDD50918.1"/>
    </source>
</evidence>
<dbReference type="PROSITE" id="PS00455">
    <property type="entry name" value="AMP_BINDING"/>
    <property type="match status" value="2"/>
</dbReference>
<dbReference type="Pfam" id="PF08242">
    <property type="entry name" value="Methyltransf_12"/>
    <property type="match status" value="1"/>
</dbReference>
<dbReference type="CDD" id="cd19534">
    <property type="entry name" value="E_NRPS"/>
    <property type="match status" value="1"/>
</dbReference>
<dbReference type="InterPro" id="IPR029058">
    <property type="entry name" value="AB_hydrolase_fold"/>
</dbReference>
<dbReference type="CDD" id="cd02440">
    <property type="entry name" value="AdoMet_MTases"/>
    <property type="match status" value="1"/>
</dbReference>
<dbReference type="SUPFAM" id="SSF52777">
    <property type="entry name" value="CoA-dependent acyltransferases"/>
    <property type="match status" value="6"/>
</dbReference>
<dbReference type="PANTHER" id="PTHR45527">
    <property type="entry name" value="NONRIBOSOMAL PEPTIDE SYNTHETASE"/>
    <property type="match status" value="1"/>
</dbReference>
<dbReference type="Gene3D" id="3.40.50.150">
    <property type="entry name" value="Vaccinia Virus protein VP39"/>
    <property type="match status" value="1"/>
</dbReference>
<dbReference type="EMBL" id="SMKW01000018">
    <property type="protein sequence ID" value="TDD50918.1"/>
    <property type="molecule type" value="Genomic_DNA"/>
</dbReference>
<dbReference type="InterPro" id="IPR006162">
    <property type="entry name" value="Ppantetheine_attach_site"/>
</dbReference>
<dbReference type="Pfam" id="PF00668">
    <property type="entry name" value="Condensation"/>
    <property type="match status" value="3"/>
</dbReference>
<evidence type="ECO:0000256" key="4">
    <source>
        <dbReference type="ARBA" id="ARBA00022553"/>
    </source>
</evidence>
<dbReference type="Gene3D" id="1.10.1200.10">
    <property type="entry name" value="ACP-like"/>
    <property type="match status" value="1"/>
</dbReference>
<accession>A0A4R4YZB5</accession>
<comment type="cofactor">
    <cofactor evidence="1">
        <name>pantetheine 4'-phosphate</name>
        <dbReference type="ChEBI" id="CHEBI:47942"/>
    </cofactor>
</comment>
<dbReference type="Gene3D" id="3.40.50.12780">
    <property type="entry name" value="N-terminal domain of ligase-like"/>
    <property type="match status" value="1"/>
</dbReference>
<evidence type="ECO:0000256" key="2">
    <source>
        <dbReference type="ARBA" id="ARBA00006432"/>
    </source>
</evidence>
<dbReference type="GO" id="GO:0005829">
    <property type="term" value="C:cytosol"/>
    <property type="evidence" value="ECO:0007669"/>
    <property type="project" value="TreeGrafter"/>
</dbReference>
<dbReference type="FunFam" id="2.30.38.10:FF:000001">
    <property type="entry name" value="Non-ribosomal peptide synthetase PvdI"/>
    <property type="match status" value="2"/>
</dbReference>
<reference evidence="9 10" key="1">
    <citation type="submission" date="2019-03" db="EMBL/GenBank/DDBJ databases">
        <title>Draft genome sequences of novel Actinobacteria.</title>
        <authorList>
            <person name="Sahin N."/>
            <person name="Ay H."/>
            <person name="Saygin H."/>
        </authorList>
    </citation>
    <scope>NUCLEOTIDE SEQUENCE [LARGE SCALE GENOMIC DNA]</scope>
    <source>
        <strain evidence="9 10">7K502</strain>
    </source>
</reference>
<dbReference type="GO" id="GO:0043041">
    <property type="term" value="P:amino acid activation for nonribosomal peptide biosynthetic process"/>
    <property type="evidence" value="ECO:0007669"/>
    <property type="project" value="TreeGrafter"/>
</dbReference>
<dbReference type="InterPro" id="IPR009081">
    <property type="entry name" value="PP-bd_ACP"/>
</dbReference>
<dbReference type="InterPro" id="IPR036736">
    <property type="entry name" value="ACP-like_sf"/>
</dbReference>
<protein>
    <submittedName>
        <fullName evidence="9">Amino acid adenylation domain-containing protein</fullName>
    </submittedName>
</protein>
<dbReference type="Gene3D" id="3.30.559.30">
    <property type="entry name" value="Nonribosomal peptide synthetase, condensation domain"/>
    <property type="match status" value="3"/>
</dbReference>
<dbReference type="InterPro" id="IPR010071">
    <property type="entry name" value="AA_adenyl_dom"/>
</dbReference>
<dbReference type="FunFam" id="3.40.50.12780:FF:000012">
    <property type="entry name" value="Non-ribosomal peptide synthetase"/>
    <property type="match status" value="2"/>
</dbReference>
<dbReference type="InterPro" id="IPR001242">
    <property type="entry name" value="Condensation_dom"/>
</dbReference>
<proteinExistence type="inferred from homology"/>
<dbReference type="Gene3D" id="3.30.300.30">
    <property type="match status" value="3"/>
</dbReference>
<dbReference type="InterPro" id="IPR029063">
    <property type="entry name" value="SAM-dependent_MTases_sf"/>
</dbReference>
<dbReference type="SUPFAM" id="SSF47336">
    <property type="entry name" value="ACP-like"/>
    <property type="match status" value="2"/>
</dbReference>
<evidence type="ECO:0000256" key="1">
    <source>
        <dbReference type="ARBA" id="ARBA00001957"/>
    </source>
</evidence>
<dbReference type="FunFam" id="3.40.50.980:FF:000001">
    <property type="entry name" value="Non-ribosomal peptide synthetase"/>
    <property type="match status" value="2"/>
</dbReference>
<dbReference type="SUPFAM" id="SSF53335">
    <property type="entry name" value="S-adenosyl-L-methionine-dependent methyltransferases"/>
    <property type="match status" value="1"/>
</dbReference>
<dbReference type="GO" id="GO:0031177">
    <property type="term" value="F:phosphopantetheine binding"/>
    <property type="evidence" value="ECO:0007669"/>
    <property type="project" value="InterPro"/>
</dbReference>
<evidence type="ECO:0000256" key="6">
    <source>
        <dbReference type="ARBA" id="ARBA00023194"/>
    </source>
</evidence>
<dbReference type="SMART" id="SM00823">
    <property type="entry name" value="PKS_PP"/>
    <property type="match status" value="2"/>
</dbReference>
<comment type="caution">
    <text evidence="9">The sequence shown here is derived from an EMBL/GenBank/DDBJ whole genome shotgun (WGS) entry which is preliminary data.</text>
</comment>
<dbReference type="Pfam" id="PF00501">
    <property type="entry name" value="AMP-binding"/>
    <property type="match status" value="2"/>
</dbReference>
<dbReference type="InterPro" id="IPR010060">
    <property type="entry name" value="NRPS_synth"/>
</dbReference>
<dbReference type="RefSeq" id="WP_132485675.1">
    <property type="nucleotide sequence ID" value="NZ_SMKW01000018.1"/>
</dbReference>
<dbReference type="PROSITE" id="PS00012">
    <property type="entry name" value="PHOSPHOPANTETHEINE"/>
    <property type="match status" value="2"/>
</dbReference>
<dbReference type="InterPro" id="IPR013217">
    <property type="entry name" value="Methyltransf_12"/>
</dbReference>
<dbReference type="FunFam" id="3.30.300.30:FF:000010">
    <property type="entry name" value="Enterobactin synthetase component F"/>
    <property type="match status" value="1"/>
</dbReference>
<dbReference type="Gene3D" id="3.30.559.10">
    <property type="entry name" value="Chloramphenicol acetyltransferase-like domain"/>
    <property type="match status" value="3"/>
</dbReference>
<dbReference type="GO" id="GO:0017000">
    <property type="term" value="P:antibiotic biosynthetic process"/>
    <property type="evidence" value="ECO:0007669"/>
    <property type="project" value="UniProtKB-KW"/>
</dbReference>